<proteinExistence type="predicted"/>
<sequence>MSIENGFFNLCYLFFSIDVPVATTLGMNEFPVDSHFEFPGHPRCGFMSQFQTSELLIQLSRELLNTTVVSSSTTVYNVKFDIFNIGLGYVGLFRAAFVSHRIVDQFR</sequence>
<gene>
    <name evidence="1" type="ORF">LAMO00422_LOCUS21770</name>
</gene>
<accession>A0A7S0DU20</accession>
<organism evidence="1">
    <name type="scientific">Amorphochlora amoebiformis</name>
    <dbReference type="NCBI Taxonomy" id="1561963"/>
    <lineage>
        <taxon>Eukaryota</taxon>
        <taxon>Sar</taxon>
        <taxon>Rhizaria</taxon>
        <taxon>Cercozoa</taxon>
        <taxon>Chlorarachniophyceae</taxon>
        <taxon>Amorphochlora</taxon>
    </lineage>
</organism>
<protein>
    <submittedName>
        <fullName evidence="1">Uncharacterized protein</fullName>
    </submittedName>
</protein>
<evidence type="ECO:0000313" key="1">
    <source>
        <dbReference type="EMBL" id="CAD8462810.1"/>
    </source>
</evidence>
<dbReference type="AlphaFoldDB" id="A0A7S0DU20"/>
<name>A0A7S0DU20_9EUKA</name>
<dbReference type="EMBL" id="HBEM01031919">
    <property type="protein sequence ID" value="CAD8462810.1"/>
    <property type="molecule type" value="Transcribed_RNA"/>
</dbReference>
<reference evidence="1" key="1">
    <citation type="submission" date="2021-01" db="EMBL/GenBank/DDBJ databases">
        <authorList>
            <person name="Corre E."/>
            <person name="Pelletier E."/>
            <person name="Niang G."/>
            <person name="Scheremetjew M."/>
            <person name="Finn R."/>
            <person name="Kale V."/>
            <person name="Holt S."/>
            <person name="Cochrane G."/>
            <person name="Meng A."/>
            <person name="Brown T."/>
            <person name="Cohen L."/>
        </authorList>
    </citation>
    <scope>NUCLEOTIDE SEQUENCE</scope>
    <source>
        <strain evidence="1">CCMP2058</strain>
    </source>
</reference>